<comment type="subcellular location">
    <subcellularLocation>
        <location evidence="3">Cytoplasm</location>
    </subcellularLocation>
</comment>
<protein>
    <recommendedName>
        <fullName evidence="5">peptidylprolyl isomerase</fullName>
        <ecNumber evidence="5">5.2.1.8</ecNumber>
    </recommendedName>
</protein>
<evidence type="ECO:0000256" key="8">
    <source>
        <dbReference type="ARBA" id="ARBA00022803"/>
    </source>
</evidence>
<keyword evidence="7" id="KW-0677">Repeat</keyword>
<evidence type="ECO:0000256" key="6">
    <source>
        <dbReference type="ARBA" id="ARBA00022490"/>
    </source>
</evidence>
<dbReference type="GO" id="GO:0042026">
    <property type="term" value="P:protein refolding"/>
    <property type="evidence" value="ECO:0007669"/>
    <property type="project" value="EnsemblFungi"/>
</dbReference>
<evidence type="ECO:0000256" key="5">
    <source>
        <dbReference type="ARBA" id="ARBA00013194"/>
    </source>
</evidence>
<dbReference type="STRING" id="984485.A0A1E4RTI9"/>
<dbReference type="SUPFAM" id="SSF48452">
    <property type="entry name" value="TPR-like"/>
    <property type="match status" value="1"/>
</dbReference>
<evidence type="ECO:0000256" key="7">
    <source>
        <dbReference type="ARBA" id="ARBA00022737"/>
    </source>
</evidence>
<dbReference type="SUPFAM" id="SSF50891">
    <property type="entry name" value="Cyclophilin-like"/>
    <property type="match status" value="1"/>
</dbReference>
<reference evidence="13" key="1">
    <citation type="submission" date="2016-05" db="EMBL/GenBank/DDBJ databases">
        <title>Comparative genomics of biotechnologically important yeasts.</title>
        <authorList>
            <consortium name="DOE Joint Genome Institute"/>
            <person name="Riley R."/>
            <person name="Haridas S."/>
            <person name="Wolfe K.H."/>
            <person name="Lopes M.R."/>
            <person name="Hittinger C.T."/>
            <person name="Goker M."/>
            <person name="Salamov A."/>
            <person name="Wisecaver J."/>
            <person name="Long T.M."/>
            <person name="Aerts A.L."/>
            <person name="Barry K."/>
            <person name="Choi C."/>
            <person name="Clum A."/>
            <person name="Coughlan A.Y."/>
            <person name="Deshpande S."/>
            <person name="Douglass A.P."/>
            <person name="Hanson S.J."/>
            <person name="Klenk H.-P."/>
            <person name="Labutti K."/>
            <person name="Lapidus A."/>
            <person name="Lindquist E."/>
            <person name="Lipzen A."/>
            <person name="Meier-Kolthoff J.P."/>
            <person name="Ohm R.A."/>
            <person name="Otillar R.P."/>
            <person name="Pangilinan J."/>
            <person name="Peng Y."/>
            <person name="Rokas A."/>
            <person name="Rosa C.A."/>
            <person name="Scheuner C."/>
            <person name="Sibirny A.A."/>
            <person name="Slot J.C."/>
            <person name="Stielow J.B."/>
            <person name="Sun H."/>
            <person name="Kurtzman C.P."/>
            <person name="Blackwell M."/>
            <person name="Grigoriev I.V."/>
            <person name="Jeffries T.W."/>
        </authorList>
    </citation>
    <scope>NUCLEOTIDE SEQUENCE [LARGE SCALE GENOMIC DNA]</scope>
    <source>
        <strain evidence="13">NRRL Y-1933</strain>
    </source>
</reference>
<dbReference type="GO" id="GO:0016018">
    <property type="term" value="F:cyclosporin A binding"/>
    <property type="evidence" value="ECO:0007669"/>
    <property type="project" value="TreeGrafter"/>
</dbReference>
<dbReference type="Gene3D" id="2.40.100.10">
    <property type="entry name" value="Cyclophilin-like"/>
    <property type="match status" value="1"/>
</dbReference>
<evidence type="ECO:0000256" key="1">
    <source>
        <dbReference type="ARBA" id="ARBA00000971"/>
    </source>
</evidence>
<dbReference type="RefSeq" id="XP_020079633.1">
    <property type="nucleotide sequence ID" value="XM_020220003.1"/>
</dbReference>
<evidence type="ECO:0000313" key="13">
    <source>
        <dbReference type="Proteomes" id="UP000095085"/>
    </source>
</evidence>
<keyword evidence="10 12" id="KW-0413">Isomerase</keyword>
<dbReference type="GO" id="GO:0051082">
    <property type="term" value="F:unfolded protein binding"/>
    <property type="evidence" value="ECO:0007669"/>
    <property type="project" value="EnsemblFungi"/>
</dbReference>
<evidence type="ECO:0000256" key="9">
    <source>
        <dbReference type="ARBA" id="ARBA00023110"/>
    </source>
</evidence>
<dbReference type="OrthoDB" id="193499at2759"/>
<dbReference type="PANTHER" id="PTHR11071:SF561">
    <property type="entry name" value="PEPTIDYL-PROLYL CIS-TRANS ISOMERASE D-RELATED"/>
    <property type="match status" value="1"/>
</dbReference>
<dbReference type="GO" id="GO:0043022">
    <property type="term" value="F:ribosome binding"/>
    <property type="evidence" value="ECO:0007669"/>
    <property type="project" value="EnsemblFungi"/>
</dbReference>
<keyword evidence="6" id="KW-0963">Cytoplasm</keyword>
<comment type="catalytic activity">
    <reaction evidence="1">
        <text>[protein]-peptidylproline (omega=180) = [protein]-peptidylproline (omega=0)</text>
        <dbReference type="Rhea" id="RHEA:16237"/>
        <dbReference type="Rhea" id="RHEA-COMP:10747"/>
        <dbReference type="Rhea" id="RHEA-COMP:10748"/>
        <dbReference type="ChEBI" id="CHEBI:83833"/>
        <dbReference type="ChEBI" id="CHEBI:83834"/>
        <dbReference type="EC" id="5.2.1.8"/>
    </reaction>
</comment>
<dbReference type="PROSITE" id="PS50072">
    <property type="entry name" value="CSA_PPIASE_2"/>
    <property type="match status" value="1"/>
</dbReference>
<feature type="domain" description="PPIase cyclophilin-type" evidence="11">
    <location>
        <begin position="5"/>
        <end position="169"/>
    </location>
</feature>
<sequence>MSKVFFDITANGESKGRVVFQLYDDIVPKTADNFRALCTGEKGVGKQGKPLSYKGSAFHRVIKDFMCQGGDFTNGNGTGGESIYGEKFEDENFTKIHDRPFLLSMANAGPNTNGSQFFITTVPTPHLNGKHVVFGEVIEGKSVVRQLERCEKGEQDKPVEDWVIADCGELPKDYIPQSKAVDDGTGDVYEAFMVDDDKIDVNKPESVFNAVKHLKQIGTTYLQKGDLKVALAKYEKGSSFMDEYFPDDLKQEDIDELNKLKASLYLNTSLVALKLKNGKKTVSAANNALESEGIDDKLKLKALYRKGMGQLLSKDEDGAQKSLEEALKYAPQDGGILKGLNDVKISKKNRKEKEKKAMSKFFS</sequence>
<dbReference type="InterPro" id="IPR002130">
    <property type="entry name" value="Cyclophilin-type_PPIase_dom"/>
</dbReference>
<dbReference type="Gene3D" id="1.25.40.10">
    <property type="entry name" value="Tetratricopeptide repeat domain"/>
    <property type="match status" value="1"/>
</dbReference>
<dbReference type="InterPro" id="IPR029000">
    <property type="entry name" value="Cyclophilin-like_dom_sf"/>
</dbReference>
<dbReference type="EC" id="5.2.1.8" evidence="5"/>
<dbReference type="GO" id="GO:0005737">
    <property type="term" value="C:cytoplasm"/>
    <property type="evidence" value="ECO:0007669"/>
    <property type="project" value="UniProtKB-SubCell"/>
</dbReference>
<evidence type="ECO:0000256" key="4">
    <source>
        <dbReference type="ARBA" id="ARBA00010898"/>
    </source>
</evidence>
<dbReference type="GO" id="GO:0003755">
    <property type="term" value="F:peptidyl-prolyl cis-trans isomerase activity"/>
    <property type="evidence" value="ECO:0007669"/>
    <property type="project" value="UniProtKB-KW"/>
</dbReference>
<organism evidence="12 13">
    <name type="scientific">Hyphopichia burtonii NRRL Y-1933</name>
    <dbReference type="NCBI Taxonomy" id="984485"/>
    <lineage>
        <taxon>Eukaryota</taxon>
        <taxon>Fungi</taxon>
        <taxon>Dikarya</taxon>
        <taxon>Ascomycota</taxon>
        <taxon>Saccharomycotina</taxon>
        <taxon>Pichiomycetes</taxon>
        <taxon>Debaryomycetaceae</taxon>
        <taxon>Hyphopichia</taxon>
    </lineage>
</organism>
<keyword evidence="8" id="KW-0802">TPR repeat</keyword>
<evidence type="ECO:0000256" key="2">
    <source>
        <dbReference type="ARBA" id="ARBA00002388"/>
    </source>
</evidence>
<dbReference type="CDD" id="cd01926">
    <property type="entry name" value="cyclophilin_ABH_like"/>
    <property type="match status" value="1"/>
</dbReference>
<comment type="similarity">
    <text evidence="4">Belongs to the cyclophilin-type PPIase family. PPIase D subfamily.</text>
</comment>
<dbReference type="AlphaFoldDB" id="A0A1E4RTI9"/>
<keyword evidence="13" id="KW-1185">Reference proteome</keyword>
<gene>
    <name evidence="12" type="ORF">HYPBUDRAFT_146891</name>
</gene>
<dbReference type="PANTHER" id="PTHR11071">
    <property type="entry name" value="PEPTIDYL-PROLYL CIS-TRANS ISOMERASE"/>
    <property type="match status" value="1"/>
</dbReference>
<dbReference type="Pfam" id="PF00160">
    <property type="entry name" value="Pro_isomerase"/>
    <property type="match status" value="1"/>
</dbReference>
<accession>A0A1E4RTI9</accession>
<proteinExistence type="inferred from homology"/>
<evidence type="ECO:0000256" key="3">
    <source>
        <dbReference type="ARBA" id="ARBA00004496"/>
    </source>
</evidence>
<dbReference type="Proteomes" id="UP000095085">
    <property type="component" value="Unassembled WGS sequence"/>
</dbReference>
<dbReference type="PRINTS" id="PR00153">
    <property type="entry name" value="CSAPPISMRASE"/>
</dbReference>
<dbReference type="FunFam" id="1.25.40.10:FF:000029">
    <property type="entry name" value="peptidyl-prolyl cis-trans isomerase D"/>
    <property type="match status" value="1"/>
</dbReference>
<comment type="function">
    <text evidence="2">PPIases accelerate the folding of proteins. It catalyzes the cis-trans isomerization of proline imidic peptide bonds in oligopeptides.</text>
</comment>
<name>A0A1E4RTI9_9ASCO</name>
<keyword evidence="9" id="KW-0697">Rotamase</keyword>
<evidence type="ECO:0000259" key="11">
    <source>
        <dbReference type="PROSITE" id="PS50072"/>
    </source>
</evidence>
<dbReference type="GeneID" id="30994553"/>
<dbReference type="FunFam" id="2.40.100.10:FF:000009">
    <property type="entry name" value="Peptidyl-prolyl cis-trans isomerase D"/>
    <property type="match status" value="1"/>
</dbReference>
<evidence type="ECO:0000313" key="12">
    <source>
        <dbReference type="EMBL" id="ODV70566.1"/>
    </source>
</evidence>
<dbReference type="PROSITE" id="PS00170">
    <property type="entry name" value="CSA_PPIASE_1"/>
    <property type="match status" value="1"/>
</dbReference>
<evidence type="ECO:0000256" key="10">
    <source>
        <dbReference type="ARBA" id="ARBA00023235"/>
    </source>
</evidence>
<dbReference type="EMBL" id="KV454538">
    <property type="protein sequence ID" value="ODV70566.1"/>
    <property type="molecule type" value="Genomic_DNA"/>
</dbReference>
<dbReference type="InterPro" id="IPR011990">
    <property type="entry name" value="TPR-like_helical_dom_sf"/>
</dbReference>
<dbReference type="InterPro" id="IPR020892">
    <property type="entry name" value="Cyclophilin-type_PPIase_CS"/>
</dbReference>